<dbReference type="SUPFAM" id="SSF56436">
    <property type="entry name" value="C-type lectin-like"/>
    <property type="match status" value="1"/>
</dbReference>
<keyword evidence="3" id="KW-1185">Reference proteome</keyword>
<accession>A0A3P9NBK4</accession>
<dbReference type="GeneTree" id="ENSGT01120000272917"/>
<dbReference type="InterPro" id="IPR016187">
    <property type="entry name" value="CTDL_fold"/>
</dbReference>
<dbReference type="AlphaFoldDB" id="A0A3P9NBK4"/>
<name>A0A3P9NBK4_POERE</name>
<dbReference type="Proteomes" id="UP000242638">
    <property type="component" value="Unassembled WGS sequence"/>
</dbReference>
<feature type="domain" description="C-type lectin" evidence="1">
    <location>
        <begin position="39"/>
        <end position="94"/>
    </location>
</feature>
<dbReference type="InterPro" id="IPR001304">
    <property type="entry name" value="C-type_lectin-like"/>
</dbReference>
<proteinExistence type="predicted"/>
<reference evidence="2" key="3">
    <citation type="submission" date="2025-09" db="UniProtKB">
        <authorList>
            <consortium name="Ensembl"/>
        </authorList>
    </citation>
    <scope>IDENTIFICATION</scope>
    <source>
        <strain evidence="2">Guanapo</strain>
    </source>
</reference>
<dbReference type="InterPro" id="IPR016186">
    <property type="entry name" value="C-type_lectin-like/link_sf"/>
</dbReference>
<dbReference type="Ensembl" id="ENSPRET00000007031.1">
    <property type="protein sequence ID" value="ENSPREP00000006941.1"/>
    <property type="gene ID" value="ENSPREG00000004789.1"/>
</dbReference>
<evidence type="ECO:0000259" key="1">
    <source>
        <dbReference type="PROSITE" id="PS50041"/>
    </source>
</evidence>
<reference evidence="3" key="1">
    <citation type="submission" date="2013-11" db="EMBL/GenBank/DDBJ databases">
        <title>The genomic landscape of the Guanapo guppy.</title>
        <authorList>
            <person name="Kuenstner A."/>
            <person name="Dreyer C."/>
        </authorList>
    </citation>
    <scope>NUCLEOTIDE SEQUENCE</scope>
    <source>
        <strain evidence="3">Guanapo</strain>
    </source>
</reference>
<evidence type="ECO:0000313" key="2">
    <source>
        <dbReference type="Ensembl" id="ENSPREP00000006941.1"/>
    </source>
</evidence>
<dbReference type="PROSITE" id="PS50041">
    <property type="entry name" value="C_TYPE_LECTIN_2"/>
    <property type="match status" value="1"/>
</dbReference>
<evidence type="ECO:0000313" key="3">
    <source>
        <dbReference type="Proteomes" id="UP000242638"/>
    </source>
</evidence>
<organism evidence="2 3">
    <name type="scientific">Poecilia reticulata</name>
    <name type="common">Guppy</name>
    <name type="synonym">Acanthophacelus reticulatus</name>
    <dbReference type="NCBI Taxonomy" id="8081"/>
    <lineage>
        <taxon>Eukaryota</taxon>
        <taxon>Metazoa</taxon>
        <taxon>Chordata</taxon>
        <taxon>Craniata</taxon>
        <taxon>Vertebrata</taxon>
        <taxon>Euteleostomi</taxon>
        <taxon>Actinopterygii</taxon>
        <taxon>Neopterygii</taxon>
        <taxon>Teleostei</taxon>
        <taxon>Neoteleostei</taxon>
        <taxon>Acanthomorphata</taxon>
        <taxon>Ovalentaria</taxon>
        <taxon>Atherinomorphae</taxon>
        <taxon>Cyprinodontiformes</taxon>
        <taxon>Poeciliidae</taxon>
        <taxon>Poeciliinae</taxon>
        <taxon>Poecilia</taxon>
    </lineage>
</organism>
<protein>
    <recommendedName>
        <fullName evidence="1">C-type lectin domain-containing protein</fullName>
    </recommendedName>
</protein>
<reference evidence="2" key="2">
    <citation type="submission" date="2025-08" db="UniProtKB">
        <authorList>
            <consortium name="Ensembl"/>
        </authorList>
    </citation>
    <scope>IDENTIFICATION</scope>
    <source>
        <strain evidence="2">Guanapo</strain>
    </source>
</reference>
<sequence length="94" mass="10960">MDVFTFSSYFPVANCDKCTPGWAWYDGRCFLFINVTMTWAAAEEGNWLWSDGSKFLFHHWGKNEPNNGKGNEDCMEINFAGIYYWKIATCNFMI</sequence>
<dbReference type="Gene3D" id="3.10.100.10">
    <property type="entry name" value="Mannose-Binding Protein A, subunit A"/>
    <property type="match status" value="2"/>
</dbReference>